<dbReference type="PANTHER" id="PTHR22894:SF5">
    <property type="entry name" value="RING-TYPE DOMAIN-CONTAINING PROTEIN"/>
    <property type="match status" value="1"/>
</dbReference>
<dbReference type="Pfam" id="PF13445">
    <property type="entry name" value="zf-RING_UBOX"/>
    <property type="match status" value="1"/>
</dbReference>
<evidence type="ECO:0000256" key="11">
    <source>
        <dbReference type="ARBA" id="ARBA00031107"/>
    </source>
</evidence>
<reference evidence="16" key="1">
    <citation type="submission" date="2017-02" db="UniProtKB">
        <authorList>
            <consortium name="WormBaseParasite"/>
        </authorList>
    </citation>
    <scope>IDENTIFICATION</scope>
</reference>
<keyword evidence="5 12" id="KW-0863">Zinc-finger</keyword>
<dbReference type="GO" id="GO:0061630">
    <property type="term" value="F:ubiquitin protein ligase activity"/>
    <property type="evidence" value="ECO:0007669"/>
    <property type="project" value="InterPro"/>
</dbReference>
<dbReference type="GO" id="GO:0008270">
    <property type="term" value="F:zinc ion binding"/>
    <property type="evidence" value="ECO:0007669"/>
    <property type="project" value="UniProtKB-KW"/>
</dbReference>
<dbReference type="InterPro" id="IPR010652">
    <property type="entry name" value="DUF1232"/>
</dbReference>
<dbReference type="InterPro" id="IPR013083">
    <property type="entry name" value="Znf_RING/FYVE/PHD"/>
</dbReference>
<dbReference type="PANTHER" id="PTHR22894">
    <property type="entry name" value="RING-TYPE DOMAIN-CONTAINING PROTEIN"/>
    <property type="match status" value="1"/>
</dbReference>
<evidence type="ECO:0000256" key="9">
    <source>
        <dbReference type="ARBA" id="ARBA00023136"/>
    </source>
</evidence>
<evidence type="ECO:0000256" key="8">
    <source>
        <dbReference type="ARBA" id="ARBA00022989"/>
    </source>
</evidence>
<dbReference type="Gene3D" id="3.30.40.10">
    <property type="entry name" value="Zinc/RING finger domain, C3HC4 (zinc finger)"/>
    <property type="match status" value="1"/>
</dbReference>
<evidence type="ECO:0000256" key="1">
    <source>
        <dbReference type="ARBA" id="ARBA00004477"/>
    </source>
</evidence>
<keyword evidence="9 13" id="KW-0472">Membrane</keyword>
<evidence type="ECO:0000256" key="6">
    <source>
        <dbReference type="ARBA" id="ARBA00022824"/>
    </source>
</evidence>
<dbReference type="InterPro" id="IPR027370">
    <property type="entry name" value="Znf-RING_euk"/>
</dbReference>
<dbReference type="AlphaFoldDB" id="A0A0R3RQC1"/>
<evidence type="ECO:0000313" key="15">
    <source>
        <dbReference type="Proteomes" id="UP000050640"/>
    </source>
</evidence>
<evidence type="ECO:0000256" key="7">
    <source>
        <dbReference type="ARBA" id="ARBA00022833"/>
    </source>
</evidence>
<feature type="transmembrane region" description="Helical" evidence="13">
    <location>
        <begin position="241"/>
        <end position="261"/>
    </location>
</feature>
<evidence type="ECO:0000313" key="16">
    <source>
        <dbReference type="WBParaSite" id="EEL_0000385701-mRNA-1"/>
    </source>
</evidence>
<evidence type="ECO:0000256" key="5">
    <source>
        <dbReference type="ARBA" id="ARBA00022771"/>
    </source>
</evidence>
<keyword evidence="7" id="KW-0862">Zinc</keyword>
<dbReference type="Proteomes" id="UP000050640">
    <property type="component" value="Unplaced"/>
</dbReference>
<accession>A0A0R3RQC1</accession>
<evidence type="ECO:0000256" key="10">
    <source>
        <dbReference type="ARBA" id="ARBA00030110"/>
    </source>
</evidence>
<keyword evidence="8 13" id="KW-1133">Transmembrane helix</keyword>
<dbReference type="Pfam" id="PF06803">
    <property type="entry name" value="DUF1232"/>
    <property type="match status" value="1"/>
</dbReference>
<evidence type="ECO:0000256" key="13">
    <source>
        <dbReference type="SAM" id="Phobius"/>
    </source>
</evidence>
<proteinExistence type="predicted"/>
<feature type="domain" description="RING-type" evidence="14">
    <location>
        <begin position="130"/>
        <end position="174"/>
    </location>
</feature>
<evidence type="ECO:0000256" key="2">
    <source>
        <dbReference type="ARBA" id="ARBA00014068"/>
    </source>
</evidence>
<evidence type="ECO:0000256" key="4">
    <source>
        <dbReference type="ARBA" id="ARBA00022723"/>
    </source>
</evidence>
<dbReference type="SMART" id="SM00184">
    <property type="entry name" value="RING"/>
    <property type="match status" value="1"/>
</dbReference>
<dbReference type="WBParaSite" id="EEL_0000385701-mRNA-1">
    <property type="protein sequence ID" value="EEL_0000385701-mRNA-1"/>
    <property type="gene ID" value="EEL_0000385701"/>
</dbReference>
<dbReference type="InterPro" id="IPR001841">
    <property type="entry name" value="Znf_RING"/>
</dbReference>
<dbReference type="InterPro" id="IPR017907">
    <property type="entry name" value="Znf_RING_CS"/>
</dbReference>
<keyword evidence="15" id="KW-1185">Reference proteome</keyword>
<feature type="transmembrane region" description="Helical" evidence="13">
    <location>
        <begin position="281"/>
        <end position="299"/>
    </location>
</feature>
<keyword evidence="6" id="KW-0256">Endoplasmic reticulum</keyword>
<evidence type="ECO:0000259" key="14">
    <source>
        <dbReference type="PROSITE" id="PS50089"/>
    </source>
</evidence>
<dbReference type="GO" id="GO:0005789">
    <property type="term" value="C:endoplasmic reticulum membrane"/>
    <property type="evidence" value="ECO:0007669"/>
    <property type="project" value="UniProtKB-SubCell"/>
</dbReference>
<protein>
    <recommendedName>
        <fullName evidence="2">E3 ubiquitin-protein ligase RNF170</fullName>
    </recommendedName>
    <alternativeName>
        <fullName evidence="11">RING finger protein 170</fullName>
    </alternativeName>
    <alternativeName>
        <fullName evidence="10">RING-type E3 ubiquitin transferase RNF170</fullName>
    </alternativeName>
</protein>
<dbReference type="SUPFAM" id="SSF57850">
    <property type="entry name" value="RING/U-box"/>
    <property type="match status" value="1"/>
</dbReference>
<keyword evidence="4" id="KW-0479">Metal-binding</keyword>
<evidence type="ECO:0000256" key="3">
    <source>
        <dbReference type="ARBA" id="ARBA00022692"/>
    </source>
</evidence>
<dbReference type="PROSITE" id="PS50089">
    <property type="entry name" value="ZF_RING_2"/>
    <property type="match status" value="1"/>
</dbReference>
<dbReference type="InterPro" id="IPR038896">
    <property type="entry name" value="RNF170"/>
</dbReference>
<keyword evidence="3 13" id="KW-0812">Transmembrane</keyword>
<evidence type="ECO:0000256" key="12">
    <source>
        <dbReference type="PROSITE-ProRule" id="PRU00175"/>
    </source>
</evidence>
<organism evidence="15 16">
    <name type="scientific">Elaeophora elaphi</name>
    <dbReference type="NCBI Taxonomy" id="1147741"/>
    <lineage>
        <taxon>Eukaryota</taxon>
        <taxon>Metazoa</taxon>
        <taxon>Ecdysozoa</taxon>
        <taxon>Nematoda</taxon>
        <taxon>Chromadorea</taxon>
        <taxon>Rhabditida</taxon>
        <taxon>Spirurina</taxon>
        <taxon>Spiruromorpha</taxon>
        <taxon>Filarioidea</taxon>
        <taxon>Onchocercidae</taxon>
        <taxon>Elaeophora</taxon>
    </lineage>
</organism>
<name>A0A0R3RQC1_9BILA</name>
<feature type="transmembrane region" description="Helical" evidence="13">
    <location>
        <begin position="57"/>
        <end position="76"/>
    </location>
</feature>
<sequence>MSTLAAENVKTVGIHYDNHFMPTMCNRNAVVLELMKVVMVHAGVTELQLIEGFDNEIIMMFTFLFAIIGIICFAYCRQERQERNIHPALESAVAEFRRAFSSGTQAEESQSDTTDSRQRTLRRFGDDRICPICFSQASFAVVTNCGHLFCCSCIYGYWQYSASLITPVKCAVCRENVNLLIPLPVEGERENSADEALRCDERLTDYNRRFSNERRPIIDYIHDLPVLIPYMFRAVVSVNGLMFMFRIRVFLCLFGMAVYILSPFDILPEAAFGVLGMVDDVFIAFVVLVYATILFRQLLAGGRLHFGGAVGSGNDEQEGERDIQSE</sequence>
<comment type="subcellular location">
    <subcellularLocation>
        <location evidence="1">Endoplasmic reticulum membrane</location>
        <topology evidence="1">Multi-pass membrane protein</topology>
    </subcellularLocation>
</comment>
<dbReference type="STRING" id="1147741.A0A0R3RQC1"/>
<dbReference type="PROSITE" id="PS00518">
    <property type="entry name" value="ZF_RING_1"/>
    <property type="match status" value="1"/>
</dbReference>